<evidence type="ECO:0000313" key="2">
    <source>
        <dbReference type="EnsemblPlants" id="PNT78315"/>
    </source>
</evidence>
<dbReference type="Proteomes" id="UP000008810">
    <property type="component" value="Chromosome 1"/>
</dbReference>
<keyword evidence="3" id="KW-1185">Reference proteome</keyword>
<reference evidence="1 2" key="1">
    <citation type="journal article" date="2010" name="Nature">
        <title>Genome sequencing and analysis of the model grass Brachypodium distachyon.</title>
        <authorList>
            <consortium name="International Brachypodium Initiative"/>
        </authorList>
    </citation>
    <scope>NUCLEOTIDE SEQUENCE [LARGE SCALE GENOMIC DNA]</scope>
    <source>
        <strain evidence="1 2">Bd21</strain>
    </source>
</reference>
<evidence type="ECO:0000313" key="3">
    <source>
        <dbReference type="Proteomes" id="UP000008810"/>
    </source>
</evidence>
<accession>A0A2K2DVL3</accession>
<sequence>MANISCLFQHHCSAAVRSSTNIHTSSLDVLMNLFFLRCLEEP</sequence>
<reference evidence="1" key="2">
    <citation type="submission" date="2017-06" db="EMBL/GenBank/DDBJ databases">
        <title>WGS assembly of Brachypodium distachyon.</title>
        <authorList>
            <consortium name="The International Brachypodium Initiative"/>
            <person name="Lucas S."/>
            <person name="Harmon-Smith M."/>
            <person name="Lail K."/>
            <person name="Tice H."/>
            <person name="Grimwood J."/>
            <person name="Bruce D."/>
            <person name="Barry K."/>
            <person name="Shu S."/>
            <person name="Lindquist E."/>
            <person name="Wang M."/>
            <person name="Pitluck S."/>
            <person name="Vogel J.P."/>
            <person name="Garvin D.F."/>
            <person name="Mockler T.C."/>
            <person name="Schmutz J."/>
            <person name="Rokhsar D."/>
            <person name="Bevan M.W."/>
        </authorList>
    </citation>
    <scope>NUCLEOTIDE SEQUENCE</scope>
    <source>
        <strain evidence="1">Bd21</strain>
    </source>
</reference>
<protein>
    <submittedName>
        <fullName evidence="1 2">Uncharacterized protein</fullName>
    </submittedName>
</protein>
<evidence type="ECO:0000313" key="1">
    <source>
        <dbReference type="EMBL" id="PNT78315.1"/>
    </source>
</evidence>
<dbReference type="EnsemblPlants" id="PNT78315">
    <property type="protein sequence ID" value="PNT78315"/>
    <property type="gene ID" value="BRADI_1g77275v3"/>
</dbReference>
<dbReference type="EMBL" id="CM000880">
    <property type="protein sequence ID" value="PNT78315.1"/>
    <property type="molecule type" value="Genomic_DNA"/>
</dbReference>
<name>A0A2K2DVL3_BRADI</name>
<organism evidence="1">
    <name type="scientific">Brachypodium distachyon</name>
    <name type="common">Purple false brome</name>
    <name type="synonym">Trachynia distachya</name>
    <dbReference type="NCBI Taxonomy" id="15368"/>
    <lineage>
        <taxon>Eukaryota</taxon>
        <taxon>Viridiplantae</taxon>
        <taxon>Streptophyta</taxon>
        <taxon>Embryophyta</taxon>
        <taxon>Tracheophyta</taxon>
        <taxon>Spermatophyta</taxon>
        <taxon>Magnoliopsida</taxon>
        <taxon>Liliopsida</taxon>
        <taxon>Poales</taxon>
        <taxon>Poaceae</taxon>
        <taxon>BOP clade</taxon>
        <taxon>Pooideae</taxon>
        <taxon>Stipodae</taxon>
        <taxon>Brachypodieae</taxon>
        <taxon>Brachypodium</taxon>
    </lineage>
</organism>
<dbReference type="Gramene" id="PNT78315">
    <property type="protein sequence ID" value="PNT78315"/>
    <property type="gene ID" value="BRADI_1g77275v3"/>
</dbReference>
<dbReference type="InParanoid" id="A0A2K2DVL3"/>
<proteinExistence type="predicted"/>
<gene>
    <name evidence="1" type="ORF">BRADI_1g77275v3</name>
</gene>
<reference evidence="2" key="3">
    <citation type="submission" date="2018-08" db="UniProtKB">
        <authorList>
            <consortium name="EnsemblPlants"/>
        </authorList>
    </citation>
    <scope>IDENTIFICATION</scope>
    <source>
        <strain evidence="2">cv. Bd21</strain>
    </source>
</reference>
<dbReference type="AlphaFoldDB" id="A0A2K2DVL3"/>